<dbReference type="InterPro" id="IPR036812">
    <property type="entry name" value="NAD(P)_OxRdtase_dom_sf"/>
</dbReference>
<dbReference type="RefSeq" id="WP_008327615.1">
    <property type="nucleotide sequence ID" value="NZ_AAMT01000016.1"/>
</dbReference>
<dbReference type="FunFam" id="3.20.20.100:FF:000004">
    <property type="entry name" value="Oxidoreductase, aldo/keto reductase"/>
    <property type="match status" value="1"/>
</dbReference>
<gene>
    <name evidence="3" type="ORF">RB2654_23483</name>
</gene>
<evidence type="ECO:0000313" key="3">
    <source>
        <dbReference type="EMBL" id="EAQ11377.1"/>
    </source>
</evidence>
<evidence type="ECO:0000313" key="4">
    <source>
        <dbReference type="Proteomes" id="UP000002931"/>
    </source>
</evidence>
<dbReference type="EMBL" id="AAMT01000016">
    <property type="protein sequence ID" value="EAQ11377.1"/>
    <property type="molecule type" value="Genomic_DNA"/>
</dbReference>
<keyword evidence="4" id="KW-1185">Reference proteome</keyword>
<dbReference type="PRINTS" id="PR00069">
    <property type="entry name" value="ALDKETRDTASE"/>
</dbReference>
<dbReference type="InterPro" id="IPR050523">
    <property type="entry name" value="AKR_Detox_Biosynth"/>
</dbReference>
<dbReference type="InterPro" id="IPR020471">
    <property type="entry name" value="AKR"/>
</dbReference>
<dbReference type="Gene3D" id="3.20.20.100">
    <property type="entry name" value="NADP-dependent oxidoreductase domain"/>
    <property type="match status" value="1"/>
</dbReference>
<dbReference type="OrthoDB" id="9803483at2"/>
<organism evidence="3 4">
    <name type="scientific">Maritimibacter alkaliphilus HTCC2654</name>
    <dbReference type="NCBI Taxonomy" id="314271"/>
    <lineage>
        <taxon>Bacteria</taxon>
        <taxon>Pseudomonadati</taxon>
        <taxon>Pseudomonadota</taxon>
        <taxon>Alphaproteobacteria</taxon>
        <taxon>Rhodobacterales</taxon>
        <taxon>Roseobacteraceae</taxon>
        <taxon>Maritimibacter</taxon>
    </lineage>
</organism>
<dbReference type="HOGENOM" id="CLU_023205_2_0_5"/>
<dbReference type="InterPro" id="IPR023210">
    <property type="entry name" value="NADP_OxRdtase_dom"/>
</dbReference>
<dbReference type="Proteomes" id="UP000002931">
    <property type="component" value="Unassembled WGS sequence"/>
</dbReference>
<reference evidence="3 4" key="1">
    <citation type="journal article" date="2010" name="J. Bacteriol.">
        <title>Genome sequences of Pelagibaca bermudensis HTCC2601T and Maritimibacter alkaliphilus HTCC2654T, the type strains of two marine Roseobacter genera.</title>
        <authorList>
            <person name="Thrash J.C."/>
            <person name="Cho J.C."/>
            <person name="Ferriera S."/>
            <person name="Johnson J."/>
            <person name="Vergin K.L."/>
            <person name="Giovannoni S.J."/>
        </authorList>
    </citation>
    <scope>NUCLEOTIDE SEQUENCE [LARGE SCALE GENOMIC DNA]</scope>
    <source>
        <strain evidence="3 4">HTCC2654</strain>
    </source>
</reference>
<dbReference type="PANTHER" id="PTHR43364:SF4">
    <property type="entry name" value="NAD(P)-LINKED OXIDOREDUCTASE SUPERFAMILY PROTEIN"/>
    <property type="match status" value="1"/>
</dbReference>
<protein>
    <submittedName>
        <fullName evidence="3">Putative oxidoreductase</fullName>
    </submittedName>
</protein>
<comment type="caution">
    <text evidence="3">The sequence shown here is derived from an EMBL/GenBank/DDBJ whole genome shotgun (WGS) entry which is preliminary data.</text>
</comment>
<dbReference type="GO" id="GO:0005829">
    <property type="term" value="C:cytosol"/>
    <property type="evidence" value="ECO:0007669"/>
    <property type="project" value="TreeGrafter"/>
</dbReference>
<evidence type="ECO:0000256" key="1">
    <source>
        <dbReference type="ARBA" id="ARBA00023002"/>
    </source>
</evidence>
<dbReference type="Pfam" id="PF00248">
    <property type="entry name" value="Aldo_ket_red"/>
    <property type="match status" value="1"/>
</dbReference>
<dbReference type="AlphaFoldDB" id="A3VK72"/>
<keyword evidence="1" id="KW-0560">Oxidoreductase</keyword>
<accession>A3VK72</accession>
<feature type="domain" description="NADP-dependent oxidoreductase" evidence="2">
    <location>
        <begin position="16"/>
        <end position="307"/>
    </location>
</feature>
<dbReference type="PANTHER" id="PTHR43364">
    <property type="entry name" value="NADH-SPECIFIC METHYLGLYOXAL REDUCTASE-RELATED"/>
    <property type="match status" value="1"/>
</dbReference>
<name>A3VK72_9RHOB</name>
<proteinExistence type="predicted"/>
<dbReference type="GO" id="GO:0016491">
    <property type="term" value="F:oxidoreductase activity"/>
    <property type="evidence" value="ECO:0007669"/>
    <property type="project" value="UniProtKB-KW"/>
</dbReference>
<evidence type="ECO:0000259" key="2">
    <source>
        <dbReference type="Pfam" id="PF00248"/>
    </source>
</evidence>
<sequence>MEYRNLGRSGLKVSTVGLGCNNFGWTIGLEESRAVIDAAIDAGITFFDTANVYGKGGGSETMMGEILGDRRKDIVLGTKAGLAMPDGSKGGSRANIVRAFEESLIRLKTDYIDFYQFHWSDPDTPIDETLRAMDDLIRAGKVRYIGCCNLAAWELVEAEYIARELGTNRFIGTQAELSLLRRENETALIPALAAYGIGFLPYFPLASGLLTGKYKRDAIPEDSRFAKLDTMAGRYLTDENWDKTEKLAAFCEERGRTMVELAFSWLLTRPTVASVMAGATKPAQIEANVKATGWALTEEDLKEIDRITGAA</sequence>
<dbReference type="STRING" id="314271.RB2654_23483"/>
<dbReference type="SUPFAM" id="SSF51430">
    <property type="entry name" value="NAD(P)-linked oxidoreductase"/>
    <property type="match status" value="1"/>
</dbReference>